<feature type="transmembrane region" description="Helical" evidence="2">
    <location>
        <begin position="55"/>
        <end position="76"/>
    </location>
</feature>
<gene>
    <name evidence="3" type="ORF">GCM10017576_10250</name>
</gene>
<evidence type="ECO:0000256" key="2">
    <source>
        <dbReference type="SAM" id="Phobius"/>
    </source>
</evidence>
<evidence type="ECO:0000313" key="4">
    <source>
        <dbReference type="Proteomes" id="UP001142462"/>
    </source>
</evidence>
<accession>A0A9W6LW13</accession>
<dbReference type="Proteomes" id="UP001142462">
    <property type="component" value="Unassembled WGS sequence"/>
</dbReference>
<dbReference type="AlphaFoldDB" id="A0A9W6LW13"/>
<proteinExistence type="predicted"/>
<keyword evidence="2" id="KW-0812">Transmembrane</keyword>
<protein>
    <submittedName>
        <fullName evidence="3">Uncharacterized protein</fullName>
    </submittedName>
</protein>
<keyword evidence="2" id="KW-1133">Transmembrane helix</keyword>
<dbReference type="RefSeq" id="WP_271172608.1">
    <property type="nucleotide sequence ID" value="NZ_BSEJ01000003.1"/>
</dbReference>
<reference evidence="3" key="2">
    <citation type="submission" date="2023-01" db="EMBL/GenBank/DDBJ databases">
        <authorList>
            <person name="Sun Q."/>
            <person name="Evtushenko L."/>
        </authorList>
    </citation>
    <scope>NUCLEOTIDE SEQUENCE</scope>
    <source>
        <strain evidence="3">VKM Ac-1020</strain>
    </source>
</reference>
<feature type="region of interest" description="Disordered" evidence="1">
    <location>
        <begin position="1"/>
        <end position="39"/>
    </location>
</feature>
<sequence>MNAPSAAPPPAIGTDAGQTRLRADGPKPPLGRGGWPLPELTARQQRPKRWWRHPAFLVSAILTILAMLGMAAWMVVSAMLSSDVVVSDIALTVQDGNAHLDWEGPDAAYSVYAVHGDGTATDLSQFVIESTEVWLPQSTGAFESDTCFVVRAAAFADQPVALDAAALAREGAQSVCVAQAKR</sequence>
<reference evidence="3" key="1">
    <citation type="journal article" date="2014" name="Int. J. Syst. Evol. Microbiol.">
        <title>Complete genome sequence of Corynebacterium casei LMG S-19264T (=DSM 44701T), isolated from a smear-ripened cheese.</title>
        <authorList>
            <consortium name="US DOE Joint Genome Institute (JGI-PGF)"/>
            <person name="Walter F."/>
            <person name="Albersmeier A."/>
            <person name="Kalinowski J."/>
            <person name="Ruckert C."/>
        </authorList>
    </citation>
    <scope>NUCLEOTIDE SEQUENCE</scope>
    <source>
        <strain evidence="3">VKM Ac-1020</strain>
    </source>
</reference>
<evidence type="ECO:0000313" key="3">
    <source>
        <dbReference type="EMBL" id="GLJ60896.1"/>
    </source>
</evidence>
<comment type="caution">
    <text evidence="3">The sequence shown here is derived from an EMBL/GenBank/DDBJ whole genome shotgun (WGS) entry which is preliminary data.</text>
</comment>
<keyword evidence="2" id="KW-0472">Membrane</keyword>
<evidence type="ECO:0000256" key="1">
    <source>
        <dbReference type="SAM" id="MobiDB-lite"/>
    </source>
</evidence>
<organism evidence="3 4">
    <name type="scientific">Microbacterium barkeri</name>
    <dbReference type="NCBI Taxonomy" id="33917"/>
    <lineage>
        <taxon>Bacteria</taxon>
        <taxon>Bacillati</taxon>
        <taxon>Actinomycetota</taxon>
        <taxon>Actinomycetes</taxon>
        <taxon>Micrococcales</taxon>
        <taxon>Microbacteriaceae</taxon>
        <taxon>Microbacterium</taxon>
    </lineage>
</organism>
<name>A0A9W6LW13_9MICO</name>
<keyword evidence="4" id="KW-1185">Reference proteome</keyword>
<feature type="compositionally biased region" description="Pro residues" evidence="1">
    <location>
        <begin position="1"/>
        <end position="11"/>
    </location>
</feature>
<dbReference type="EMBL" id="BSEJ01000003">
    <property type="protein sequence ID" value="GLJ60896.1"/>
    <property type="molecule type" value="Genomic_DNA"/>
</dbReference>